<evidence type="ECO:0000313" key="3">
    <source>
        <dbReference type="Proteomes" id="UP000298058"/>
    </source>
</evidence>
<protein>
    <submittedName>
        <fullName evidence="2">YHYH protein</fullName>
    </submittedName>
</protein>
<organism evidence="2 3">
    <name type="scientific">Leptospira idonii</name>
    <dbReference type="NCBI Taxonomy" id="1193500"/>
    <lineage>
        <taxon>Bacteria</taxon>
        <taxon>Pseudomonadati</taxon>
        <taxon>Spirochaetota</taxon>
        <taxon>Spirochaetia</taxon>
        <taxon>Leptospirales</taxon>
        <taxon>Leptospiraceae</taxon>
        <taxon>Leptospira</taxon>
    </lineage>
</organism>
<reference evidence="2" key="1">
    <citation type="journal article" date="2019" name="PLoS Negl. Trop. Dis.">
        <title>Revisiting the worldwide diversity of Leptospira species in the environment.</title>
        <authorList>
            <person name="Vincent A.T."/>
            <person name="Schiettekatte O."/>
            <person name="Bourhy P."/>
            <person name="Veyrier F.J."/>
            <person name="Picardeau M."/>
        </authorList>
    </citation>
    <scope>NUCLEOTIDE SEQUENCE [LARGE SCALE GENOMIC DNA]</scope>
    <source>
        <strain evidence="2">201300427</strain>
    </source>
</reference>
<dbReference type="AlphaFoldDB" id="A0A4R9LUJ4"/>
<dbReference type="OrthoDB" id="338980at2"/>
<dbReference type="EMBL" id="RQHW01000065">
    <property type="protein sequence ID" value="TGN17586.1"/>
    <property type="molecule type" value="Genomic_DNA"/>
</dbReference>
<gene>
    <name evidence="2" type="ORF">EHS15_16255</name>
</gene>
<evidence type="ECO:0000259" key="1">
    <source>
        <dbReference type="Pfam" id="PF14240"/>
    </source>
</evidence>
<name>A0A4R9LUJ4_9LEPT</name>
<keyword evidence="3" id="KW-1185">Reference proteome</keyword>
<evidence type="ECO:0000313" key="2">
    <source>
        <dbReference type="EMBL" id="TGN17586.1"/>
    </source>
</evidence>
<accession>A0A4R9LUJ4</accession>
<feature type="domain" description="YHYH" evidence="1">
    <location>
        <begin position="120"/>
        <end position="220"/>
    </location>
</feature>
<sequence length="285" mass="30091">MKKHLLISFLTACLLMNCTKKKDDNKDSVTLLALLALSSSSCTTSFGAGVPDWIKNSFTCVTVSVSGSNYVFKTTSVPTYKSVYWGSTSSLYESSLYTNSSGKNSANPNLIKSQNITLTVPMNNTSTSAPASSFGAIGVSTNGIVIYNDQAAPGDSLSTEYYTFDTSQGHPTNTGAYHYHVEPPKLTNNDSNLVGIALDGYLIFGKKHDDTANGTSGFSLGGANSTTQCNLSGKTTSVPTSWTQAANYNSTKTSSTAYHYHVNNGSEVNGIILSGKYIGTAGTSQ</sequence>
<proteinExistence type="predicted"/>
<dbReference type="Proteomes" id="UP000298058">
    <property type="component" value="Unassembled WGS sequence"/>
</dbReference>
<dbReference type="RefSeq" id="WP_135761644.1">
    <property type="nucleotide sequence ID" value="NZ_RQHW01000065.1"/>
</dbReference>
<dbReference type="Pfam" id="PF14240">
    <property type="entry name" value="YHYH"/>
    <property type="match status" value="1"/>
</dbReference>
<dbReference type="InterPro" id="IPR025924">
    <property type="entry name" value="YHYH_dom"/>
</dbReference>
<comment type="caution">
    <text evidence="2">The sequence shown here is derived from an EMBL/GenBank/DDBJ whole genome shotgun (WGS) entry which is preliminary data.</text>
</comment>